<dbReference type="Proteomes" id="UP000223445">
    <property type="component" value="Unassembled WGS sequence"/>
</dbReference>
<protein>
    <submittedName>
        <fullName evidence="1">Uncharacterized protein</fullName>
    </submittedName>
</protein>
<accession>A0A9X6YIK0</accession>
<sequence>MPIKQITDRDVSIQFGKGDVISNTFLHEGRVAVNLYEVKDEPWKKKTSIDACVENLDKPSVVISFDKAETLEAFITQLQGAANKFKSKENL</sequence>
<dbReference type="Proteomes" id="UP000220127">
    <property type="component" value="Unassembled WGS sequence"/>
</dbReference>
<dbReference type="RefSeq" id="WP_097876909.1">
    <property type="nucleotide sequence ID" value="NZ_JAUORE010000003.1"/>
</dbReference>
<dbReference type="EMBL" id="NVMD01000002">
    <property type="protein sequence ID" value="PED16329.1"/>
    <property type="molecule type" value="Genomic_DNA"/>
</dbReference>
<dbReference type="AlphaFoldDB" id="A0A9X6YIK0"/>
<organism evidence="1 3">
    <name type="scientific">Bacillus thuringiensis</name>
    <dbReference type="NCBI Taxonomy" id="1428"/>
    <lineage>
        <taxon>Bacteria</taxon>
        <taxon>Bacillati</taxon>
        <taxon>Bacillota</taxon>
        <taxon>Bacilli</taxon>
        <taxon>Bacillales</taxon>
        <taxon>Bacillaceae</taxon>
        <taxon>Bacillus</taxon>
        <taxon>Bacillus cereus group</taxon>
    </lineage>
</organism>
<proteinExistence type="predicted"/>
<evidence type="ECO:0000313" key="1">
    <source>
        <dbReference type="EMBL" id="PED16329.1"/>
    </source>
</evidence>
<gene>
    <name evidence="2" type="ORF">COE48_04795</name>
    <name evidence="1" type="ORF">CON01_00335</name>
</gene>
<reference evidence="3 4" key="1">
    <citation type="submission" date="2017-09" db="EMBL/GenBank/DDBJ databases">
        <title>Large-scale bioinformatics analysis of Bacillus genomes uncovers conserved roles of natural products in bacterial physiology.</title>
        <authorList>
            <consortium name="Agbiome Team Llc"/>
            <person name="Bleich R.M."/>
            <person name="Grubbs K.J."/>
            <person name="Santa Maria K.C."/>
            <person name="Allen S.E."/>
            <person name="Farag S."/>
            <person name="Shank E.A."/>
            <person name="Bowers A."/>
        </authorList>
    </citation>
    <scope>NUCLEOTIDE SEQUENCE [LARGE SCALE GENOMIC DNA]</scope>
    <source>
        <strain evidence="2 4">AFS030179</strain>
        <strain evidence="1 3">AFS094940</strain>
    </source>
</reference>
<evidence type="ECO:0000313" key="4">
    <source>
        <dbReference type="Proteomes" id="UP000223445"/>
    </source>
</evidence>
<dbReference type="EMBL" id="NUPM01000005">
    <property type="protein sequence ID" value="PGZ04901.1"/>
    <property type="molecule type" value="Genomic_DNA"/>
</dbReference>
<evidence type="ECO:0000313" key="2">
    <source>
        <dbReference type="EMBL" id="PGZ04901.1"/>
    </source>
</evidence>
<evidence type="ECO:0000313" key="3">
    <source>
        <dbReference type="Proteomes" id="UP000220127"/>
    </source>
</evidence>
<name>A0A9X6YIK0_BACTU</name>
<comment type="caution">
    <text evidence="1">The sequence shown here is derived from an EMBL/GenBank/DDBJ whole genome shotgun (WGS) entry which is preliminary data.</text>
</comment>